<evidence type="ECO:0000313" key="9">
    <source>
        <dbReference type="EMBL" id="SPC33532.1"/>
    </source>
</evidence>
<keyword evidence="2" id="KW-0004">4Fe-4S</keyword>
<dbReference type="Proteomes" id="UP000236248">
    <property type="component" value="Chromosome NCAV"/>
</dbReference>
<dbReference type="KEGG" id="ncv:NCAV_0338"/>
<dbReference type="AlphaFoldDB" id="A0A2K5APF8"/>
<keyword evidence="4" id="KW-0677">Repeat</keyword>
<evidence type="ECO:0000256" key="2">
    <source>
        <dbReference type="ARBA" id="ARBA00022485"/>
    </source>
</evidence>
<keyword evidence="6" id="KW-0408">Iron</keyword>
<evidence type="ECO:0000256" key="3">
    <source>
        <dbReference type="ARBA" id="ARBA00022723"/>
    </source>
</evidence>
<gene>
    <name evidence="9" type="ORF">NCAV_0338</name>
</gene>
<keyword evidence="5" id="KW-0249">Electron transport</keyword>
<dbReference type="Pfam" id="PF13237">
    <property type="entry name" value="Fer4_10"/>
    <property type="match status" value="1"/>
</dbReference>
<accession>A0A2K5APF8</accession>
<evidence type="ECO:0000256" key="7">
    <source>
        <dbReference type="ARBA" id="ARBA00023014"/>
    </source>
</evidence>
<evidence type="ECO:0000256" key="5">
    <source>
        <dbReference type="ARBA" id="ARBA00022982"/>
    </source>
</evidence>
<dbReference type="GO" id="GO:0046872">
    <property type="term" value="F:metal ion binding"/>
    <property type="evidence" value="ECO:0007669"/>
    <property type="project" value="UniProtKB-KW"/>
</dbReference>
<keyword evidence="7" id="KW-0411">Iron-sulfur</keyword>
<dbReference type="InterPro" id="IPR017896">
    <property type="entry name" value="4Fe4S_Fe-S-bd"/>
</dbReference>
<keyword evidence="10" id="KW-1185">Reference proteome</keyword>
<evidence type="ECO:0000256" key="6">
    <source>
        <dbReference type="ARBA" id="ARBA00023004"/>
    </source>
</evidence>
<feature type="domain" description="4Fe-4S ferredoxin-type" evidence="8">
    <location>
        <begin position="97"/>
        <end position="126"/>
    </location>
</feature>
<dbReference type="InterPro" id="IPR050572">
    <property type="entry name" value="Fe-S_Ferredoxin"/>
</dbReference>
<dbReference type="GO" id="GO:0016491">
    <property type="term" value="F:oxidoreductase activity"/>
    <property type="evidence" value="ECO:0007669"/>
    <property type="project" value="UniProtKB-ARBA"/>
</dbReference>
<dbReference type="PANTHER" id="PTHR43687:SF6">
    <property type="entry name" value="L-ASPARTATE SEMIALDEHYDE SULFURTRANSFERASE IRON-SULFUR SUBUNIT"/>
    <property type="match status" value="1"/>
</dbReference>
<organism evidence="9 10">
    <name type="scientific">Candidatus Nitrosocaldus cavascurensis</name>
    <dbReference type="NCBI Taxonomy" id="2058097"/>
    <lineage>
        <taxon>Archaea</taxon>
        <taxon>Nitrososphaerota</taxon>
        <taxon>Nitrososphaeria</taxon>
        <taxon>Candidatus Nitrosocaldales</taxon>
        <taxon>Candidatus Nitrosocaldaceae</taxon>
        <taxon>Candidatus Nitrosocaldus</taxon>
    </lineage>
</organism>
<dbReference type="PROSITE" id="PS00198">
    <property type="entry name" value="4FE4S_FER_1"/>
    <property type="match status" value="1"/>
</dbReference>
<dbReference type="GO" id="GO:0051539">
    <property type="term" value="F:4 iron, 4 sulfur cluster binding"/>
    <property type="evidence" value="ECO:0007669"/>
    <property type="project" value="UniProtKB-KW"/>
</dbReference>
<evidence type="ECO:0000313" key="10">
    <source>
        <dbReference type="Proteomes" id="UP000236248"/>
    </source>
</evidence>
<name>A0A2K5APF8_9ARCH</name>
<reference evidence="10" key="1">
    <citation type="submission" date="2018-01" db="EMBL/GenBank/DDBJ databases">
        <authorList>
            <person name="Kerou L M."/>
        </authorList>
    </citation>
    <scope>NUCLEOTIDE SEQUENCE [LARGE SCALE GENOMIC DNA]</scope>
    <source>
        <strain evidence="10">SCU2</strain>
    </source>
</reference>
<dbReference type="SUPFAM" id="SSF54862">
    <property type="entry name" value="4Fe-4S ferredoxins"/>
    <property type="match status" value="1"/>
</dbReference>
<protein>
    <submittedName>
        <fullName evidence="9">Putative ferredoxin</fullName>
    </submittedName>
</protein>
<sequence>MIGYILGFGMLLIHPPFTYDIVYIASLHKRHEVKNMPIDPDFPKGLQVIGKHYNKDGEHFHFVWGPGRLKDAAENEEAKRDFAARGEEIVPIGVHGTMVAVDWDACYADGACIEACPVQVYEWYRTANDVPAIEAWKYPGGNGETVKDHRKDHTDKADPIREHDCIWCMACVSVCPPQAIKVDQSNLEYHEKAAGTYNPELAKSAQPPPHGHH</sequence>
<dbReference type="InterPro" id="IPR017900">
    <property type="entry name" value="4Fe4S_Fe_S_CS"/>
</dbReference>
<proteinExistence type="predicted"/>
<feature type="domain" description="4Fe-4S ferredoxin-type" evidence="8">
    <location>
        <begin position="156"/>
        <end position="185"/>
    </location>
</feature>
<keyword evidence="3" id="KW-0479">Metal-binding</keyword>
<evidence type="ECO:0000259" key="8">
    <source>
        <dbReference type="PROSITE" id="PS51379"/>
    </source>
</evidence>
<keyword evidence="1" id="KW-0813">Transport</keyword>
<evidence type="ECO:0000256" key="4">
    <source>
        <dbReference type="ARBA" id="ARBA00022737"/>
    </source>
</evidence>
<dbReference type="PROSITE" id="PS51379">
    <property type="entry name" value="4FE4S_FER_2"/>
    <property type="match status" value="2"/>
</dbReference>
<dbReference type="PANTHER" id="PTHR43687">
    <property type="entry name" value="ADENYLYLSULFATE REDUCTASE, BETA SUBUNIT"/>
    <property type="match status" value="1"/>
</dbReference>
<evidence type="ECO:0000256" key="1">
    <source>
        <dbReference type="ARBA" id="ARBA00022448"/>
    </source>
</evidence>
<dbReference type="Gene3D" id="3.30.70.20">
    <property type="match status" value="1"/>
</dbReference>
<dbReference type="EMBL" id="LT981265">
    <property type="protein sequence ID" value="SPC33532.1"/>
    <property type="molecule type" value="Genomic_DNA"/>
</dbReference>